<dbReference type="EMBL" id="PRBV01000005">
    <property type="protein sequence ID" value="RTJ79672.1"/>
    <property type="molecule type" value="Genomic_DNA"/>
</dbReference>
<proteinExistence type="predicted"/>
<gene>
    <name evidence="1" type="ORF">C3H57_04680</name>
</gene>
<dbReference type="AlphaFoldDB" id="A0A431EEQ5"/>
<name>A0A431EEQ5_CAMJU</name>
<organism evidence="1 2">
    <name type="scientific">Campylobacter jejuni</name>
    <dbReference type="NCBI Taxonomy" id="197"/>
    <lineage>
        <taxon>Bacteria</taxon>
        <taxon>Pseudomonadati</taxon>
        <taxon>Campylobacterota</taxon>
        <taxon>Epsilonproteobacteria</taxon>
        <taxon>Campylobacterales</taxon>
        <taxon>Campylobacteraceae</taxon>
        <taxon>Campylobacter</taxon>
    </lineage>
</organism>
<comment type="caution">
    <text evidence="1">The sequence shown here is derived from an EMBL/GenBank/DDBJ whole genome shotgun (WGS) entry which is preliminary data.</text>
</comment>
<evidence type="ECO:0000313" key="2">
    <source>
        <dbReference type="Proteomes" id="UP000288507"/>
    </source>
</evidence>
<protein>
    <submittedName>
        <fullName evidence="1">Uncharacterized protein</fullName>
    </submittedName>
</protein>
<dbReference type="RefSeq" id="WP_126232243.1">
    <property type="nucleotide sequence ID" value="NZ_PRBV01000005.1"/>
</dbReference>
<reference evidence="1 2" key="1">
    <citation type="journal article" date="2019" name="Appl. Environ. Microbiol.">
        <title>Population genetics and characterization of Campylobacter jejuni isolates in western jackdaws and game birds in Finland.</title>
        <authorList>
            <person name="Kovanen S."/>
            <person name="Rossi M."/>
            <person name="Pohja-Mykra M."/>
            <person name="Nieminen T."/>
            <person name="Raunio-Saarnisto M."/>
            <person name="Sauvala M."/>
            <person name="Fredriksson-Ahomaa M."/>
            <person name="Hanninen M.L."/>
            <person name="Kivisto R."/>
        </authorList>
    </citation>
    <scope>NUCLEOTIDE SEQUENCE [LARGE SCALE GENOMIC DNA]</scope>
    <source>
        <strain evidence="1 2">CB313</strain>
    </source>
</reference>
<evidence type="ECO:0000313" key="1">
    <source>
        <dbReference type="EMBL" id="RTJ79672.1"/>
    </source>
</evidence>
<accession>A0A431EEQ5</accession>
<dbReference type="Proteomes" id="UP000288507">
    <property type="component" value="Unassembled WGS sequence"/>
</dbReference>
<sequence>MEFYLKIKELGLFGSRLEMSSDGTAIYFYKPKKQGGKVKITVVKSVTHNNESLEFITALHSYLTGVSCAALSMFSGTAKFGGVELARDSYKAKLGMEFNDPLLSVSAVEDKTVNKRIGKGNTIRIITEDNCKFDLDGKLWTKREATTDDIKRFQNVGVEIG</sequence>